<evidence type="ECO:0000256" key="4">
    <source>
        <dbReference type="ARBA" id="ARBA00022806"/>
    </source>
</evidence>
<dbReference type="CDD" id="cd18787">
    <property type="entry name" value="SF2_C_DEAD"/>
    <property type="match status" value="1"/>
</dbReference>
<name>A9V234_MONBE</name>
<dbReference type="PROSITE" id="PS00039">
    <property type="entry name" value="DEAD_ATP_HELICASE"/>
    <property type="match status" value="1"/>
</dbReference>
<keyword evidence="3 7" id="KW-0378">Hydrolase</keyword>
<dbReference type="PANTHER" id="PTHR47958">
    <property type="entry name" value="ATP-DEPENDENT RNA HELICASE DBP3"/>
    <property type="match status" value="1"/>
</dbReference>
<organism evidence="12 13">
    <name type="scientific">Monosiga brevicollis</name>
    <name type="common">Choanoflagellate</name>
    <dbReference type="NCBI Taxonomy" id="81824"/>
    <lineage>
        <taxon>Eukaryota</taxon>
        <taxon>Choanoflagellata</taxon>
        <taxon>Craspedida</taxon>
        <taxon>Salpingoecidae</taxon>
        <taxon>Monosiga</taxon>
    </lineage>
</organism>
<dbReference type="SMART" id="SM00487">
    <property type="entry name" value="DEXDc"/>
    <property type="match status" value="1"/>
</dbReference>
<feature type="domain" description="DEAD-box RNA helicase Q" evidence="11">
    <location>
        <begin position="61"/>
        <end position="89"/>
    </location>
</feature>
<dbReference type="InParanoid" id="A9V234"/>
<reference evidence="12 13" key="1">
    <citation type="journal article" date="2008" name="Nature">
        <title>The genome of the choanoflagellate Monosiga brevicollis and the origin of metazoans.</title>
        <authorList>
            <consortium name="JGI Sequencing"/>
            <person name="King N."/>
            <person name="Westbrook M.J."/>
            <person name="Young S.L."/>
            <person name="Kuo A."/>
            <person name="Abedin M."/>
            <person name="Chapman J."/>
            <person name="Fairclough S."/>
            <person name="Hellsten U."/>
            <person name="Isogai Y."/>
            <person name="Letunic I."/>
            <person name="Marr M."/>
            <person name="Pincus D."/>
            <person name="Putnam N."/>
            <person name="Rokas A."/>
            <person name="Wright K.J."/>
            <person name="Zuzow R."/>
            <person name="Dirks W."/>
            <person name="Good M."/>
            <person name="Goodstein D."/>
            <person name="Lemons D."/>
            <person name="Li W."/>
            <person name="Lyons J.B."/>
            <person name="Morris A."/>
            <person name="Nichols S."/>
            <person name="Richter D.J."/>
            <person name="Salamov A."/>
            <person name="Bork P."/>
            <person name="Lim W.A."/>
            <person name="Manning G."/>
            <person name="Miller W.T."/>
            <person name="McGinnis W."/>
            <person name="Shapiro H."/>
            <person name="Tjian R."/>
            <person name="Grigoriev I.V."/>
            <person name="Rokhsar D."/>
        </authorList>
    </citation>
    <scope>NUCLEOTIDE SEQUENCE [LARGE SCALE GENOMIC DNA]</scope>
    <source>
        <strain evidence="13">MX1 / ATCC 50154</strain>
    </source>
</reference>
<dbReference type="eggNOG" id="KOG0331">
    <property type="taxonomic scope" value="Eukaryota"/>
</dbReference>
<dbReference type="InterPro" id="IPR011545">
    <property type="entry name" value="DEAD/DEAH_box_helicase_dom"/>
</dbReference>
<evidence type="ECO:0000256" key="7">
    <source>
        <dbReference type="RuleBase" id="RU000492"/>
    </source>
</evidence>
<keyword evidence="5 7" id="KW-0067">ATP-binding</keyword>
<comment type="similarity">
    <text evidence="7">Belongs to the DEAD box helicase family.</text>
</comment>
<feature type="short sequence motif" description="Q motif" evidence="6">
    <location>
        <begin position="61"/>
        <end position="89"/>
    </location>
</feature>
<proteinExistence type="inferred from homology"/>
<dbReference type="OMA" id="STMPKFE"/>
<dbReference type="PROSITE" id="PS51192">
    <property type="entry name" value="HELICASE_ATP_BIND_1"/>
    <property type="match status" value="1"/>
</dbReference>
<dbReference type="PROSITE" id="PS51194">
    <property type="entry name" value="HELICASE_CTER"/>
    <property type="match status" value="1"/>
</dbReference>
<dbReference type="GO" id="GO:0003724">
    <property type="term" value="F:RNA helicase activity"/>
    <property type="evidence" value="ECO:0000318"/>
    <property type="project" value="GO_Central"/>
</dbReference>
<feature type="compositionally biased region" description="Gly residues" evidence="8">
    <location>
        <begin position="452"/>
        <end position="471"/>
    </location>
</feature>
<keyword evidence="13" id="KW-1185">Reference proteome</keyword>
<dbReference type="InterPro" id="IPR000629">
    <property type="entry name" value="RNA-helicase_DEAD-box_CS"/>
</dbReference>
<dbReference type="KEGG" id="mbr:MONBRDRAFT_21564"/>
<evidence type="ECO:0000256" key="6">
    <source>
        <dbReference type="PROSITE-ProRule" id="PRU00552"/>
    </source>
</evidence>
<evidence type="ECO:0000256" key="2">
    <source>
        <dbReference type="ARBA" id="ARBA00022741"/>
    </source>
</evidence>
<dbReference type="EMBL" id="CH991555">
    <property type="protein sequence ID" value="EDQ88311.1"/>
    <property type="molecule type" value="Genomic_DNA"/>
</dbReference>
<feature type="region of interest" description="Disordered" evidence="8">
    <location>
        <begin position="446"/>
        <end position="487"/>
    </location>
</feature>
<evidence type="ECO:0000256" key="1">
    <source>
        <dbReference type="ARBA" id="ARBA00012552"/>
    </source>
</evidence>
<dbReference type="FunFam" id="3.40.50.300:FF:000008">
    <property type="entry name" value="ATP-dependent RNA helicase RhlB"/>
    <property type="match status" value="1"/>
</dbReference>
<dbReference type="Pfam" id="PF00270">
    <property type="entry name" value="DEAD"/>
    <property type="match status" value="1"/>
</dbReference>
<dbReference type="InterPro" id="IPR014014">
    <property type="entry name" value="RNA_helicase_DEAD_Q_motif"/>
</dbReference>
<sequence>MGALGSNLRSVDWKQVELTPFTKDFYVEHPETAAQTDEDVQNFRASHQISVEGRDVPKPITTFERASFPAYVMDVLMREGFSTPTPIQAQGWPMALAGRNMVGVADTGSGKTLSFILPAIVHINNQPLLRPGDGPIALVLAPTRELAQQIAEVAHKYGSSSRIKTTCVFGGAPKRGQAMDLERGVELLIGTPGRLIDFLDTRKTNLRRCTYLVLDEADRMLDMGFEPQLRKIVSQIRPDRQTLMWSATWPKEVQQLAYEFLGQDVIRVQIGAIGLSANHRIKQHVMIMQDYDKQRELFRLLDEIMRQKENKTIIFAETKRNVDDLTRNLRREGFPAMCMHGDKQQRERDTVLAEFRDGRHPILIATDVASRGLDVKDIKYVINFDYPNNSEDYVHRIGRTARGGGEGTAYTFFSSKNARQAKDLVSVLEEAKQEIPRELRDMASISSYSSGGRRGGGRRGGGGGGGRGFTGGNSAPYGGSGGGYGRY</sequence>
<dbReference type="InterPro" id="IPR027417">
    <property type="entry name" value="P-loop_NTPase"/>
</dbReference>
<dbReference type="GO" id="GO:0005634">
    <property type="term" value="C:nucleus"/>
    <property type="evidence" value="ECO:0000318"/>
    <property type="project" value="GO_Central"/>
</dbReference>
<evidence type="ECO:0000256" key="5">
    <source>
        <dbReference type="ARBA" id="ARBA00022840"/>
    </source>
</evidence>
<dbReference type="GO" id="GO:0005524">
    <property type="term" value="F:ATP binding"/>
    <property type="evidence" value="ECO:0007669"/>
    <property type="project" value="UniProtKB-KW"/>
</dbReference>
<dbReference type="RefSeq" id="XP_001746904.1">
    <property type="nucleotide sequence ID" value="XM_001746852.1"/>
</dbReference>
<accession>A9V234</accession>
<evidence type="ECO:0000259" key="10">
    <source>
        <dbReference type="PROSITE" id="PS51194"/>
    </source>
</evidence>
<dbReference type="GO" id="GO:0000380">
    <property type="term" value="P:alternative mRNA splicing, via spliceosome"/>
    <property type="evidence" value="ECO:0000318"/>
    <property type="project" value="GO_Central"/>
</dbReference>
<keyword evidence="2 7" id="KW-0547">Nucleotide-binding</keyword>
<gene>
    <name evidence="12" type="primary">p68DDX5</name>
    <name evidence="12" type="ORF">MONBRDRAFT_21564</name>
</gene>
<dbReference type="EC" id="3.6.4.13" evidence="1"/>
<evidence type="ECO:0000313" key="13">
    <source>
        <dbReference type="Proteomes" id="UP000001357"/>
    </source>
</evidence>
<evidence type="ECO:0000259" key="11">
    <source>
        <dbReference type="PROSITE" id="PS51195"/>
    </source>
</evidence>
<evidence type="ECO:0000313" key="12">
    <source>
        <dbReference type="EMBL" id="EDQ88311.1"/>
    </source>
</evidence>
<dbReference type="FunCoup" id="A9V234">
    <property type="interactions" value="1696"/>
</dbReference>
<dbReference type="GO" id="GO:0003729">
    <property type="term" value="F:mRNA binding"/>
    <property type="evidence" value="ECO:0000318"/>
    <property type="project" value="GO_Central"/>
</dbReference>
<feature type="compositionally biased region" description="Gly residues" evidence="8">
    <location>
        <begin position="478"/>
        <end position="487"/>
    </location>
</feature>
<dbReference type="AlphaFoldDB" id="A9V234"/>
<dbReference type="FunFam" id="3.40.50.300:FF:000079">
    <property type="entry name" value="probable ATP-dependent RNA helicase DDX17"/>
    <property type="match status" value="1"/>
</dbReference>
<dbReference type="Proteomes" id="UP000001357">
    <property type="component" value="Unassembled WGS sequence"/>
</dbReference>
<dbReference type="STRING" id="81824.A9V234"/>
<protein>
    <recommendedName>
        <fullName evidence="1">RNA helicase</fullName>
        <ecNumber evidence="1">3.6.4.13</ecNumber>
    </recommendedName>
</protein>
<dbReference type="InterPro" id="IPR014001">
    <property type="entry name" value="Helicase_ATP-bd"/>
</dbReference>
<dbReference type="PROSITE" id="PS51195">
    <property type="entry name" value="Q_MOTIF"/>
    <property type="match status" value="1"/>
</dbReference>
<dbReference type="InterPro" id="IPR001650">
    <property type="entry name" value="Helicase_C-like"/>
</dbReference>
<evidence type="ECO:0000256" key="8">
    <source>
        <dbReference type="SAM" id="MobiDB-lite"/>
    </source>
</evidence>
<dbReference type="GO" id="GO:0016787">
    <property type="term" value="F:hydrolase activity"/>
    <property type="evidence" value="ECO:0007669"/>
    <property type="project" value="UniProtKB-KW"/>
</dbReference>
<dbReference type="Gene3D" id="3.40.50.300">
    <property type="entry name" value="P-loop containing nucleotide triphosphate hydrolases"/>
    <property type="match status" value="2"/>
</dbReference>
<feature type="domain" description="Helicase C-terminal" evidence="10">
    <location>
        <begin position="296"/>
        <end position="443"/>
    </location>
</feature>
<dbReference type="GeneID" id="5892249"/>
<feature type="domain" description="Helicase ATP-binding" evidence="9">
    <location>
        <begin position="92"/>
        <end position="267"/>
    </location>
</feature>
<evidence type="ECO:0000256" key="3">
    <source>
        <dbReference type="ARBA" id="ARBA00022801"/>
    </source>
</evidence>
<dbReference type="SUPFAM" id="SSF52540">
    <property type="entry name" value="P-loop containing nucleoside triphosphate hydrolases"/>
    <property type="match status" value="1"/>
</dbReference>
<dbReference type="GO" id="GO:0005737">
    <property type="term" value="C:cytoplasm"/>
    <property type="evidence" value="ECO:0000318"/>
    <property type="project" value="GO_Central"/>
</dbReference>
<dbReference type="GO" id="GO:1990904">
    <property type="term" value="C:ribonucleoprotein complex"/>
    <property type="evidence" value="ECO:0000318"/>
    <property type="project" value="GO_Central"/>
</dbReference>
<dbReference type="Pfam" id="PF00271">
    <property type="entry name" value="Helicase_C"/>
    <property type="match status" value="1"/>
</dbReference>
<dbReference type="SMART" id="SM00490">
    <property type="entry name" value="HELICc"/>
    <property type="match status" value="1"/>
</dbReference>
<evidence type="ECO:0000259" key="9">
    <source>
        <dbReference type="PROSITE" id="PS51192"/>
    </source>
</evidence>
<keyword evidence="4 7" id="KW-0347">Helicase</keyword>